<evidence type="ECO:0000313" key="1">
    <source>
        <dbReference type="EMBL" id="OJJ51379.1"/>
    </source>
</evidence>
<reference evidence="2" key="1">
    <citation type="journal article" date="2017" name="Genome Biol.">
        <title>Comparative genomics reveals high biological diversity and specific adaptations in the industrially and medically important fungal genus Aspergillus.</title>
        <authorList>
            <person name="de Vries R.P."/>
            <person name="Riley R."/>
            <person name="Wiebenga A."/>
            <person name="Aguilar-Osorio G."/>
            <person name="Amillis S."/>
            <person name="Uchima C.A."/>
            <person name="Anderluh G."/>
            <person name="Asadollahi M."/>
            <person name="Askin M."/>
            <person name="Barry K."/>
            <person name="Battaglia E."/>
            <person name="Bayram O."/>
            <person name="Benocci T."/>
            <person name="Braus-Stromeyer S.A."/>
            <person name="Caldana C."/>
            <person name="Canovas D."/>
            <person name="Cerqueira G.C."/>
            <person name="Chen F."/>
            <person name="Chen W."/>
            <person name="Choi C."/>
            <person name="Clum A."/>
            <person name="Dos Santos R.A."/>
            <person name="Damasio A.R."/>
            <person name="Diallinas G."/>
            <person name="Emri T."/>
            <person name="Fekete E."/>
            <person name="Flipphi M."/>
            <person name="Freyberg S."/>
            <person name="Gallo A."/>
            <person name="Gournas C."/>
            <person name="Habgood R."/>
            <person name="Hainaut M."/>
            <person name="Harispe M.L."/>
            <person name="Henrissat B."/>
            <person name="Hilden K.S."/>
            <person name="Hope R."/>
            <person name="Hossain A."/>
            <person name="Karabika E."/>
            <person name="Karaffa L."/>
            <person name="Karanyi Z."/>
            <person name="Krasevec N."/>
            <person name="Kuo A."/>
            <person name="Kusch H."/>
            <person name="LaButti K."/>
            <person name="Lagendijk E.L."/>
            <person name="Lapidus A."/>
            <person name="Levasseur A."/>
            <person name="Lindquist E."/>
            <person name="Lipzen A."/>
            <person name="Logrieco A.F."/>
            <person name="MacCabe A."/>
            <person name="Maekelae M.R."/>
            <person name="Malavazi I."/>
            <person name="Melin P."/>
            <person name="Meyer V."/>
            <person name="Mielnichuk N."/>
            <person name="Miskei M."/>
            <person name="Molnar A.P."/>
            <person name="Mule G."/>
            <person name="Ngan C.Y."/>
            <person name="Orejas M."/>
            <person name="Orosz E."/>
            <person name="Ouedraogo J.P."/>
            <person name="Overkamp K.M."/>
            <person name="Park H.-S."/>
            <person name="Perrone G."/>
            <person name="Piumi F."/>
            <person name="Punt P.J."/>
            <person name="Ram A.F."/>
            <person name="Ramon A."/>
            <person name="Rauscher S."/>
            <person name="Record E."/>
            <person name="Riano-Pachon D.M."/>
            <person name="Robert V."/>
            <person name="Roehrig J."/>
            <person name="Ruller R."/>
            <person name="Salamov A."/>
            <person name="Salih N.S."/>
            <person name="Samson R.A."/>
            <person name="Sandor E."/>
            <person name="Sanguinetti M."/>
            <person name="Schuetze T."/>
            <person name="Sepcic K."/>
            <person name="Shelest E."/>
            <person name="Sherlock G."/>
            <person name="Sophianopoulou V."/>
            <person name="Squina F.M."/>
            <person name="Sun H."/>
            <person name="Susca A."/>
            <person name="Todd R.B."/>
            <person name="Tsang A."/>
            <person name="Unkles S.E."/>
            <person name="van de Wiele N."/>
            <person name="van Rossen-Uffink D."/>
            <person name="Oliveira J.V."/>
            <person name="Vesth T.C."/>
            <person name="Visser J."/>
            <person name="Yu J.-H."/>
            <person name="Zhou M."/>
            <person name="Andersen M.R."/>
            <person name="Archer D.B."/>
            <person name="Baker S.E."/>
            <person name="Benoit I."/>
            <person name="Brakhage A.A."/>
            <person name="Braus G.H."/>
            <person name="Fischer R."/>
            <person name="Frisvad J.C."/>
            <person name="Goldman G.H."/>
            <person name="Houbraken J."/>
            <person name="Oakley B."/>
            <person name="Pocsi I."/>
            <person name="Scazzocchio C."/>
            <person name="Seiboth B."/>
            <person name="vanKuyk P.A."/>
            <person name="Wortman J."/>
            <person name="Dyer P.S."/>
            <person name="Grigoriev I.V."/>
        </authorList>
    </citation>
    <scope>NUCLEOTIDE SEQUENCE [LARGE SCALE GENOMIC DNA]</scope>
    <source>
        <strain evidence="2">CBS 506.65</strain>
    </source>
</reference>
<dbReference type="RefSeq" id="XP_022585889.1">
    <property type="nucleotide sequence ID" value="XM_022721751.1"/>
</dbReference>
<protein>
    <recommendedName>
        <fullName evidence="3">RAVE subunit 2/Rogdi</fullName>
    </recommendedName>
</protein>
<evidence type="ECO:0000313" key="2">
    <source>
        <dbReference type="Proteomes" id="UP000184188"/>
    </source>
</evidence>
<dbReference type="STRING" id="1073090.A0A1L9SW17"/>
<dbReference type="VEuPathDB" id="FungiDB:ASPZODRAFT_127450"/>
<sequence>MAAWAYPPLQAADLEREADKALANELEWLLRSLQDSLASLKEGLQECAALLAPRDPGSTLVLSSLRSESVKGFVTRVGTKIVKGDIHLRLSSLPPPRGASSTHLSLSSSPETPELVLDQLVSVRNLVHQSLDVVDVSTWTGDPLNASFISGQLRLLYETITEARQTLKGDEGDARGNWWESSASQNIFNPQLPPYLSFHLSIFDSALVLQLRTLEPNTPTHTPTAFTADISLTGFSLRDKLFGPRHRPHDEAGDVFTWNGEEVRVKEKIRVESQDPSLMAVMAKLTALQHEVSKWISALNVLMGRDDTD</sequence>
<evidence type="ECO:0008006" key="3">
    <source>
        <dbReference type="Google" id="ProtNLM"/>
    </source>
</evidence>
<dbReference type="Pfam" id="PF10259">
    <property type="entry name" value="Rogdi_lz"/>
    <property type="match status" value="1"/>
</dbReference>
<proteinExistence type="predicted"/>
<dbReference type="Proteomes" id="UP000184188">
    <property type="component" value="Unassembled WGS sequence"/>
</dbReference>
<name>A0A1L9SW17_9EURO</name>
<dbReference type="AlphaFoldDB" id="A0A1L9SW17"/>
<dbReference type="GO" id="GO:0043291">
    <property type="term" value="C:RAVE complex"/>
    <property type="evidence" value="ECO:0007669"/>
    <property type="project" value="TreeGrafter"/>
</dbReference>
<dbReference type="EMBL" id="KV878336">
    <property type="protein sequence ID" value="OJJ51379.1"/>
    <property type="molecule type" value="Genomic_DNA"/>
</dbReference>
<dbReference type="PANTHER" id="PTHR13618:SF1">
    <property type="entry name" value="PROTEIN ROGDI HOMOLOG"/>
    <property type="match status" value="1"/>
</dbReference>
<dbReference type="PANTHER" id="PTHR13618">
    <property type="entry name" value="LEUCINE ZIPPER CONTAINING TRANSCRIPTION FACTOR LZF1"/>
    <property type="match status" value="1"/>
</dbReference>
<dbReference type="GeneID" id="34608216"/>
<accession>A0A1L9SW17</accession>
<organism evidence="1 2">
    <name type="scientific">Penicilliopsis zonata CBS 506.65</name>
    <dbReference type="NCBI Taxonomy" id="1073090"/>
    <lineage>
        <taxon>Eukaryota</taxon>
        <taxon>Fungi</taxon>
        <taxon>Dikarya</taxon>
        <taxon>Ascomycota</taxon>
        <taxon>Pezizomycotina</taxon>
        <taxon>Eurotiomycetes</taxon>
        <taxon>Eurotiomycetidae</taxon>
        <taxon>Eurotiales</taxon>
        <taxon>Aspergillaceae</taxon>
        <taxon>Penicilliopsis</taxon>
    </lineage>
</organism>
<keyword evidence="2" id="KW-1185">Reference proteome</keyword>
<dbReference type="InterPro" id="IPR028241">
    <property type="entry name" value="RAVE2/Rogdi"/>
</dbReference>
<dbReference type="OrthoDB" id="66510at2759"/>
<gene>
    <name evidence="1" type="ORF">ASPZODRAFT_127450</name>
</gene>